<sequence>MLRQVIVKGNGRNKSTFLVSNDFGCPIELLVGNYSRRWCVENTIAEAV</sequence>
<reference evidence="1 2" key="1">
    <citation type="submission" date="2019-11" db="EMBL/GenBank/DDBJ databases">
        <title>Comparative genomics of hydrocarbon-degrading Desulfosarcina strains.</title>
        <authorList>
            <person name="Watanabe M."/>
            <person name="Kojima H."/>
            <person name="Fukui M."/>
        </authorList>
    </citation>
    <scope>NUCLEOTIDE SEQUENCE [LARGE SCALE GENOMIC DNA]</scope>
    <source>
        <strain evidence="1 2">28bB2T</strain>
    </source>
</reference>
<dbReference type="EMBL" id="AP021876">
    <property type="protein sequence ID" value="BBO82758.1"/>
    <property type="molecule type" value="Genomic_DNA"/>
</dbReference>
<accession>A0A5K7ZKJ3</accession>
<proteinExistence type="predicted"/>
<dbReference type="KEGG" id="dov:DSCO28_33240"/>
<evidence type="ECO:0000313" key="2">
    <source>
        <dbReference type="Proteomes" id="UP000425960"/>
    </source>
</evidence>
<name>A0A5K7ZKJ3_9BACT</name>
<protein>
    <recommendedName>
        <fullName evidence="3">Transposase IS4-like domain-containing protein</fullName>
    </recommendedName>
</protein>
<evidence type="ECO:0000313" key="1">
    <source>
        <dbReference type="EMBL" id="BBO82758.1"/>
    </source>
</evidence>
<organism evidence="1 2">
    <name type="scientific">Desulfosarcina ovata subsp. sediminis</name>
    <dbReference type="NCBI Taxonomy" id="885957"/>
    <lineage>
        <taxon>Bacteria</taxon>
        <taxon>Pseudomonadati</taxon>
        <taxon>Thermodesulfobacteriota</taxon>
        <taxon>Desulfobacteria</taxon>
        <taxon>Desulfobacterales</taxon>
        <taxon>Desulfosarcinaceae</taxon>
        <taxon>Desulfosarcina</taxon>
    </lineage>
</organism>
<dbReference type="AlphaFoldDB" id="A0A5K7ZKJ3"/>
<dbReference type="Proteomes" id="UP000425960">
    <property type="component" value="Chromosome"/>
</dbReference>
<gene>
    <name evidence="1" type="ORF">DSCO28_33240</name>
</gene>
<evidence type="ECO:0008006" key="3">
    <source>
        <dbReference type="Google" id="ProtNLM"/>
    </source>
</evidence>